<dbReference type="InterPro" id="IPR036250">
    <property type="entry name" value="AcylCo_DH-like_C"/>
</dbReference>
<evidence type="ECO:0000313" key="18">
    <source>
        <dbReference type="EMBL" id="RFF32838.1"/>
    </source>
</evidence>
<dbReference type="FunFam" id="1.20.140.10:FF:000009">
    <property type="entry name" value="Acyl-CoA dehydrogenase"/>
    <property type="match status" value="1"/>
</dbReference>
<dbReference type="NCBIfam" id="NF007000">
    <property type="entry name" value="PRK09463.1"/>
    <property type="match status" value="1"/>
</dbReference>
<evidence type="ECO:0000256" key="2">
    <source>
        <dbReference type="ARBA" id="ARBA00005005"/>
    </source>
</evidence>
<feature type="domain" description="Acyl-CoA dehydrogenase/oxidase N-terminal" evidence="16">
    <location>
        <begin position="128"/>
        <end position="235"/>
    </location>
</feature>
<dbReference type="Pfam" id="PF09317">
    <property type="entry name" value="ACDH_C"/>
    <property type="match status" value="1"/>
</dbReference>
<evidence type="ECO:0000256" key="6">
    <source>
        <dbReference type="ARBA" id="ARBA00020144"/>
    </source>
</evidence>
<keyword evidence="10" id="KW-0560">Oxidoreductase</keyword>
<accession>A0A3E1KD38</accession>
<dbReference type="AlphaFoldDB" id="A0A3E1KD38"/>
<dbReference type="Proteomes" id="UP000260351">
    <property type="component" value="Unassembled WGS sequence"/>
</dbReference>
<evidence type="ECO:0000256" key="7">
    <source>
        <dbReference type="ARBA" id="ARBA00022630"/>
    </source>
</evidence>
<comment type="caution">
    <text evidence="18">The sequence shown here is derived from an EMBL/GenBank/DDBJ whole genome shotgun (WGS) entry which is preliminary data.</text>
</comment>
<reference evidence="18 19" key="1">
    <citation type="submission" date="2018-08" db="EMBL/GenBank/DDBJ databases">
        <title>Wenzhouxiangella salilacus sp. nov., a novel bacterium isolated from a saline lake in Xinjiang Province, China.</title>
        <authorList>
            <person name="Han S."/>
        </authorList>
    </citation>
    <scope>NUCLEOTIDE SEQUENCE [LARGE SCALE GENOMIC DNA]</scope>
    <source>
        <strain evidence="18 19">XDB06</strain>
    </source>
</reference>
<dbReference type="InterPro" id="IPR013786">
    <property type="entry name" value="AcylCoA_DH/ox_N"/>
</dbReference>
<dbReference type="GO" id="GO:0033539">
    <property type="term" value="P:fatty acid beta-oxidation using acyl-CoA dehydrogenase"/>
    <property type="evidence" value="ECO:0007669"/>
    <property type="project" value="InterPro"/>
</dbReference>
<dbReference type="Pfam" id="PF02771">
    <property type="entry name" value="Acyl-CoA_dh_N"/>
    <property type="match status" value="1"/>
</dbReference>
<dbReference type="InterPro" id="IPR037069">
    <property type="entry name" value="AcylCoA_DH/ox_N_sf"/>
</dbReference>
<dbReference type="InterPro" id="IPR009100">
    <property type="entry name" value="AcylCoA_DH/oxidase_NM_dom_sf"/>
</dbReference>
<evidence type="ECO:0000256" key="9">
    <source>
        <dbReference type="ARBA" id="ARBA00022832"/>
    </source>
</evidence>
<dbReference type="Gene3D" id="1.10.540.10">
    <property type="entry name" value="Acyl-CoA dehydrogenase/oxidase, N-terminal domain"/>
    <property type="match status" value="1"/>
</dbReference>
<gene>
    <name evidence="18" type="ORF">DZC52_00435</name>
</gene>
<evidence type="ECO:0000256" key="5">
    <source>
        <dbReference type="ARBA" id="ARBA00012040"/>
    </source>
</evidence>
<keyword evidence="14" id="KW-1133">Transmembrane helix</keyword>
<dbReference type="Pfam" id="PF00441">
    <property type="entry name" value="Acyl-CoA_dh_1"/>
    <property type="match status" value="1"/>
</dbReference>
<comment type="catalytic activity">
    <reaction evidence="12">
        <text>a medium-chain 2,3-saturated fatty acyl-CoA + oxidized [electron-transfer flavoprotein] + H(+) = a medium-chain (2E)-enoyl-CoA + reduced [electron-transfer flavoprotein]</text>
        <dbReference type="Rhea" id="RHEA:14477"/>
        <dbReference type="Rhea" id="RHEA-COMP:10685"/>
        <dbReference type="Rhea" id="RHEA-COMP:10686"/>
        <dbReference type="ChEBI" id="CHEBI:15378"/>
        <dbReference type="ChEBI" id="CHEBI:57692"/>
        <dbReference type="ChEBI" id="CHEBI:58307"/>
        <dbReference type="ChEBI" id="CHEBI:83723"/>
        <dbReference type="ChEBI" id="CHEBI:83726"/>
        <dbReference type="EC" id="1.3.8.7"/>
    </reaction>
</comment>
<dbReference type="NCBIfam" id="NF009586">
    <property type="entry name" value="PRK13026.1"/>
    <property type="match status" value="1"/>
</dbReference>
<dbReference type="FunFam" id="2.40.110.10:FF:000010">
    <property type="entry name" value="Acyl-CoA dehydrogenase"/>
    <property type="match status" value="1"/>
</dbReference>
<dbReference type="EC" id="1.3.8.7" evidence="4"/>
<comment type="pathway">
    <text evidence="2">Lipid metabolism; fatty acid beta-oxidation.</text>
</comment>
<dbReference type="EC" id="1.3.8.8" evidence="5"/>
<evidence type="ECO:0000256" key="10">
    <source>
        <dbReference type="ARBA" id="ARBA00023002"/>
    </source>
</evidence>
<feature type="domain" description="Acyl-CoA dehydrogenase/oxidase C-terminal" evidence="15">
    <location>
        <begin position="362"/>
        <end position="502"/>
    </location>
</feature>
<dbReference type="GO" id="GO:0070991">
    <property type="term" value="F:medium-chain fatty acyl-CoA dehydrogenase activity"/>
    <property type="evidence" value="ECO:0007669"/>
    <property type="project" value="UniProtKB-EC"/>
</dbReference>
<evidence type="ECO:0000256" key="13">
    <source>
        <dbReference type="ARBA" id="ARBA00049247"/>
    </source>
</evidence>
<keyword evidence="9" id="KW-0276">Fatty acid metabolism</keyword>
<evidence type="ECO:0000256" key="4">
    <source>
        <dbReference type="ARBA" id="ARBA00012033"/>
    </source>
</evidence>
<feature type="domain" description="Acyl-CoA dehydrogenase C-terminal bacterial-type" evidence="17">
    <location>
        <begin position="516"/>
        <end position="793"/>
    </location>
</feature>
<proteinExistence type="inferred from homology"/>
<dbReference type="GO" id="GO:0005737">
    <property type="term" value="C:cytoplasm"/>
    <property type="evidence" value="ECO:0007669"/>
    <property type="project" value="TreeGrafter"/>
</dbReference>
<evidence type="ECO:0000259" key="15">
    <source>
        <dbReference type="Pfam" id="PF00441"/>
    </source>
</evidence>
<dbReference type="InterPro" id="IPR015396">
    <property type="entry name" value="FadE_C"/>
</dbReference>
<evidence type="ECO:0000256" key="14">
    <source>
        <dbReference type="SAM" id="Phobius"/>
    </source>
</evidence>
<dbReference type="InterPro" id="IPR050741">
    <property type="entry name" value="Acyl-CoA_dehydrogenase"/>
</dbReference>
<comment type="cofactor">
    <cofactor evidence="1">
        <name>FAD</name>
        <dbReference type="ChEBI" id="CHEBI:57692"/>
    </cofactor>
</comment>
<keyword evidence="8" id="KW-0274">FAD</keyword>
<keyword evidence="14" id="KW-0472">Membrane</keyword>
<dbReference type="PANTHER" id="PTHR48083:SF33">
    <property type="entry name" value="ACYL-COENZYME A DEHYDROGENASE"/>
    <property type="match status" value="1"/>
</dbReference>
<dbReference type="Gene3D" id="1.20.140.10">
    <property type="entry name" value="Butyryl-CoA Dehydrogenase, subunit A, domain 3"/>
    <property type="match status" value="1"/>
</dbReference>
<sequence length="812" mass="88178">MTWLLIIALVVGLLALAWFRSPSWLAALLAIAALVGTIWQAASWPVITLYAVTAVALTVVAIRPLRRALVSDRLFGWFKSVMPSISDTEREALDAGTVWWDAELFSGRPRWKKLFGIDKPALSAEEQAFLDGEVEELCAMLDEWQINKDLKDLPPEAWQYIREKRFLSMIIPKEYGGLGFSSQGNGAVVTKIATRSLSAAVSVMVPNSLGPGELLMHFGTDEQKNHYLPRLARGEDIPCFALTSPLAGSDAASMPDEGIVCKGTYKGEEVLGLRVSWDKRYITLAPVATVLGLAFKAKDPDGLLGDQKNLGITCALIPTETPGVEIGDRHLPGGSIFLNGPTRGKDVFIPLDWVIGGRERVGQGWRMLMHCLAAGRAISLPAQSVANGKLTSLTTGAYARVRYQFKQPIGYFEGIEEPLARIAGETYRMEAAHKLTLSALDHGEKPVVLSAILKAYLTEANRRVLNDAMDVHGGKAVVEGPNNYLSIPWQSIPVAITVEGANILTRSMIVFGQGAIRCHPYLLKEMMSATDDDPKAFDSALFGHMGFVISNFVRAPLLGLTGGRLSRAPVSGPTAGLYRKVNRLSAAFTLVADLCLLILGGKFKFKEKLSGRLADALAHLYMASTVLRRFEDDGRPEEDLPLVQWAVADSLHQVENALFTVLQNFPLSGLGGPLRVLLFPWGRRHRPVDDRTTHRIARLTMEASPSRERLIAGAYQSRADDGTGLLAQAFEAVLKAAPAEMAVRNALKVVPTPVNVDEVTAKAVSAGVISEEQAADLKRAQELTAKVIAVDEFTPEEIGGQQAMQPPVAKAS</sequence>
<evidence type="ECO:0000313" key="19">
    <source>
        <dbReference type="Proteomes" id="UP000260351"/>
    </source>
</evidence>
<dbReference type="SUPFAM" id="SSF47203">
    <property type="entry name" value="Acyl-CoA dehydrogenase C-terminal domain-like"/>
    <property type="match status" value="1"/>
</dbReference>
<evidence type="ECO:0000259" key="16">
    <source>
        <dbReference type="Pfam" id="PF02771"/>
    </source>
</evidence>
<dbReference type="UniPathway" id="UPA00659"/>
<evidence type="ECO:0000256" key="3">
    <source>
        <dbReference type="ARBA" id="ARBA00009347"/>
    </source>
</evidence>
<keyword evidence="7" id="KW-0285">Flavoprotein</keyword>
<name>A0A3E1KD38_9GAMM</name>
<evidence type="ECO:0000259" key="17">
    <source>
        <dbReference type="Pfam" id="PF09317"/>
    </source>
</evidence>
<evidence type="ECO:0000256" key="11">
    <source>
        <dbReference type="ARBA" id="ARBA00023098"/>
    </source>
</evidence>
<keyword evidence="19" id="KW-1185">Reference proteome</keyword>
<feature type="transmembrane region" description="Helical" evidence="14">
    <location>
        <begin position="42"/>
        <end position="62"/>
    </location>
</feature>
<dbReference type="PANTHER" id="PTHR48083">
    <property type="entry name" value="MEDIUM-CHAIN SPECIFIC ACYL-COA DEHYDROGENASE, MITOCHONDRIAL-RELATED"/>
    <property type="match status" value="1"/>
</dbReference>
<evidence type="ECO:0000256" key="12">
    <source>
        <dbReference type="ARBA" id="ARBA00047882"/>
    </source>
</evidence>
<dbReference type="InterPro" id="IPR009075">
    <property type="entry name" value="AcylCo_DH/oxidase_C"/>
</dbReference>
<comment type="similarity">
    <text evidence="3">Belongs to the acyl-CoA dehydrogenase family.</text>
</comment>
<dbReference type="OrthoDB" id="9802447at2"/>
<dbReference type="GO" id="GO:0004466">
    <property type="term" value="F:long-chain fatty acyl-CoA dehydrogenase activity"/>
    <property type="evidence" value="ECO:0007669"/>
    <property type="project" value="UniProtKB-EC"/>
</dbReference>
<evidence type="ECO:0000256" key="8">
    <source>
        <dbReference type="ARBA" id="ARBA00022827"/>
    </source>
</evidence>
<evidence type="ECO:0000256" key="1">
    <source>
        <dbReference type="ARBA" id="ARBA00001974"/>
    </source>
</evidence>
<protein>
    <recommendedName>
        <fullName evidence="6">Acyl-coenzyme A dehydrogenase</fullName>
        <ecNumber evidence="4">1.3.8.7</ecNumber>
        <ecNumber evidence="5">1.3.8.8</ecNumber>
    </recommendedName>
</protein>
<dbReference type="GO" id="GO:0050660">
    <property type="term" value="F:flavin adenine dinucleotide binding"/>
    <property type="evidence" value="ECO:0007669"/>
    <property type="project" value="InterPro"/>
</dbReference>
<dbReference type="FunFam" id="1.10.540.10:FF:000004">
    <property type="entry name" value="Acyl-CoA dehydrogenase"/>
    <property type="match status" value="1"/>
</dbReference>
<comment type="catalytic activity">
    <reaction evidence="13">
        <text>a long-chain 2,3-saturated fatty acyl-CoA + oxidized [electron-transfer flavoprotein] + H(+) = a long-chain (2E)-enoyl-CoA + reduced [electron-transfer flavoprotein]</text>
        <dbReference type="Rhea" id="RHEA:17721"/>
        <dbReference type="Rhea" id="RHEA-COMP:10685"/>
        <dbReference type="Rhea" id="RHEA-COMP:10686"/>
        <dbReference type="ChEBI" id="CHEBI:15378"/>
        <dbReference type="ChEBI" id="CHEBI:57692"/>
        <dbReference type="ChEBI" id="CHEBI:58307"/>
        <dbReference type="ChEBI" id="CHEBI:83721"/>
        <dbReference type="ChEBI" id="CHEBI:83727"/>
        <dbReference type="EC" id="1.3.8.8"/>
    </reaction>
</comment>
<dbReference type="Gene3D" id="2.40.110.10">
    <property type="entry name" value="Butyryl-CoA Dehydrogenase, subunit A, domain 2"/>
    <property type="match status" value="1"/>
</dbReference>
<dbReference type="InterPro" id="IPR046373">
    <property type="entry name" value="Acyl-CoA_Oxase/DH_mid-dom_sf"/>
</dbReference>
<organism evidence="18 19">
    <name type="scientific">Wenzhouxiangella sediminis</name>
    <dbReference type="NCBI Taxonomy" id="1792836"/>
    <lineage>
        <taxon>Bacteria</taxon>
        <taxon>Pseudomonadati</taxon>
        <taxon>Pseudomonadota</taxon>
        <taxon>Gammaproteobacteria</taxon>
        <taxon>Chromatiales</taxon>
        <taxon>Wenzhouxiangellaceae</taxon>
        <taxon>Wenzhouxiangella</taxon>
    </lineage>
</organism>
<keyword evidence="11" id="KW-0443">Lipid metabolism</keyword>
<dbReference type="EMBL" id="QUZK01000003">
    <property type="protein sequence ID" value="RFF32838.1"/>
    <property type="molecule type" value="Genomic_DNA"/>
</dbReference>
<keyword evidence="14" id="KW-0812">Transmembrane</keyword>
<dbReference type="SUPFAM" id="SSF56645">
    <property type="entry name" value="Acyl-CoA dehydrogenase NM domain-like"/>
    <property type="match status" value="1"/>
</dbReference>
<dbReference type="RefSeq" id="WP_116649152.1">
    <property type="nucleotide sequence ID" value="NZ_QUZK01000003.1"/>
</dbReference>